<evidence type="ECO:0000256" key="1">
    <source>
        <dbReference type="SAM" id="Phobius"/>
    </source>
</evidence>
<keyword evidence="1" id="KW-0472">Membrane</keyword>
<evidence type="ECO:0000259" key="2">
    <source>
        <dbReference type="Pfam" id="PF02557"/>
    </source>
</evidence>
<keyword evidence="4" id="KW-1185">Reference proteome</keyword>
<proteinExistence type="predicted"/>
<dbReference type="EMBL" id="CP146256">
    <property type="protein sequence ID" value="XAH72505.1"/>
    <property type="molecule type" value="Genomic_DNA"/>
</dbReference>
<reference evidence="3 4" key="1">
    <citation type="submission" date="2024-02" db="EMBL/GenBank/DDBJ databases">
        <title>Bacterial strain from lacustrine sediment.</title>
        <authorList>
            <person name="Petit C."/>
            <person name="Fadhlaoui K."/>
        </authorList>
    </citation>
    <scope>NUCLEOTIDE SEQUENCE [LARGE SCALE GENOMIC DNA]</scope>
    <source>
        <strain evidence="3 4">IPX-CK</strain>
    </source>
</reference>
<dbReference type="Proteomes" id="UP001451571">
    <property type="component" value="Chromosome"/>
</dbReference>
<dbReference type="InterPro" id="IPR058193">
    <property type="entry name" value="VanY/YodJ_core_dom"/>
</dbReference>
<name>A0ABZ3ERQ9_9FIRM</name>
<evidence type="ECO:0000313" key="3">
    <source>
        <dbReference type="EMBL" id="XAH72505.1"/>
    </source>
</evidence>
<dbReference type="SUPFAM" id="SSF55166">
    <property type="entry name" value="Hedgehog/DD-peptidase"/>
    <property type="match status" value="1"/>
</dbReference>
<dbReference type="CDD" id="cd14852">
    <property type="entry name" value="LD-carboxypeptidase"/>
    <property type="match status" value="1"/>
</dbReference>
<gene>
    <name evidence="3" type="ORF">V6984_13380</name>
</gene>
<dbReference type="RefSeq" id="WP_342756121.1">
    <property type="nucleotide sequence ID" value="NZ_CP146256.1"/>
</dbReference>
<keyword evidence="1" id="KW-0812">Transmembrane</keyword>
<accession>A0ABZ3ERQ9</accession>
<dbReference type="PANTHER" id="PTHR34385">
    <property type="entry name" value="D-ALANYL-D-ALANINE CARBOXYPEPTIDASE"/>
    <property type="match status" value="1"/>
</dbReference>
<sequence length="361" mass="40873">MENEFREKVRQIFLKVVKKNKYLKEPMLFCMTIVLMGYYALRHLEDNGKRYAGIGFVIIFFLLNSSFAFPIVAGMSGFVSSGAIEAKTEMADSSSAVVAEESGAVLAKEPAAENEMEILDDEDVMDDYEDAEHHGLEDEDQYTLDEILEENKDYRTEAGLATDGQPGEEATFSADDWRLVLINKQHPIPEGYHFELVTIKGCMQCDGRIKEDLLAMLQGAKNDGVNLVIRSPYRDMSRQEYLFNRKIKVYMQNGMSYMEAYKTVSQTVTVPGASEHQIGLAIDITSDNYAALDAGFGDTQAGEWLAKYGCEYGFILRYPLGKEYITGIEYEPWHFRYVGKEAAEIIMEKGITLEEFVESYL</sequence>
<feature type="domain" description="D-alanyl-D-alanine carboxypeptidase-like core" evidence="2">
    <location>
        <begin position="207"/>
        <end position="340"/>
    </location>
</feature>
<protein>
    <submittedName>
        <fullName evidence="3">M15 family metallopeptidase</fullName>
    </submittedName>
</protein>
<dbReference type="InterPro" id="IPR009045">
    <property type="entry name" value="Zn_M74/Hedgehog-like"/>
</dbReference>
<dbReference type="InterPro" id="IPR003709">
    <property type="entry name" value="VanY-like_core_dom"/>
</dbReference>
<organism evidence="3 4">
    <name type="scientific">Kineothrix sedimenti</name>
    <dbReference type="NCBI Taxonomy" id="3123317"/>
    <lineage>
        <taxon>Bacteria</taxon>
        <taxon>Bacillati</taxon>
        <taxon>Bacillota</taxon>
        <taxon>Clostridia</taxon>
        <taxon>Lachnospirales</taxon>
        <taxon>Lachnospiraceae</taxon>
        <taxon>Kineothrix</taxon>
    </lineage>
</organism>
<evidence type="ECO:0000313" key="4">
    <source>
        <dbReference type="Proteomes" id="UP001451571"/>
    </source>
</evidence>
<feature type="transmembrane region" description="Helical" evidence="1">
    <location>
        <begin position="53"/>
        <end position="73"/>
    </location>
</feature>
<dbReference type="Pfam" id="PF02557">
    <property type="entry name" value="VanY"/>
    <property type="match status" value="1"/>
</dbReference>
<dbReference type="PANTHER" id="PTHR34385:SF1">
    <property type="entry name" value="PEPTIDOGLYCAN L-ALANYL-D-GLUTAMATE ENDOPEPTIDASE CWLK"/>
    <property type="match status" value="1"/>
</dbReference>
<keyword evidence="1" id="KW-1133">Transmembrane helix</keyword>
<dbReference type="InterPro" id="IPR052179">
    <property type="entry name" value="DD-CPase-like"/>
</dbReference>
<dbReference type="Gene3D" id="3.30.1380.10">
    <property type="match status" value="1"/>
</dbReference>